<dbReference type="RefSeq" id="WP_213120741.1">
    <property type="nucleotide sequence ID" value="NZ_JAGYPF010000006.1"/>
</dbReference>
<organism evidence="6 7">
    <name type="scientific">Neobacillus rhizophilus</name>
    <dbReference type="NCBI Taxonomy" id="2833579"/>
    <lineage>
        <taxon>Bacteria</taxon>
        <taxon>Bacillati</taxon>
        <taxon>Bacillota</taxon>
        <taxon>Bacilli</taxon>
        <taxon>Bacillales</taxon>
        <taxon>Bacillaceae</taxon>
        <taxon>Neobacillus</taxon>
    </lineage>
</organism>
<comment type="caution">
    <text evidence="6">The sequence shown here is derived from an EMBL/GenBank/DDBJ whole genome shotgun (WGS) entry which is preliminary data.</text>
</comment>
<keyword evidence="4" id="KW-0804">Transcription</keyword>
<dbReference type="PROSITE" id="PS50932">
    <property type="entry name" value="HTH_LACI_2"/>
    <property type="match status" value="1"/>
</dbReference>
<dbReference type="CDD" id="cd06267">
    <property type="entry name" value="PBP1_LacI_sugar_binding-like"/>
    <property type="match status" value="1"/>
</dbReference>
<accession>A0A942UCL8</accession>
<name>A0A942UCL8_9BACI</name>
<proteinExistence type="predicted"/>
<dbReference type="Proteomes" id="UP000679749">
    <property type="component" value="Unassembled WGS sequence"/>
</dbReference>
<dbReference type="PANTHER" id="PTHR30146:SF148">
    <property type="entry name" value="HTH-TYPE TRANSCRIPTIONAL REPRESSOR PURR-RELATED"/>
    <property type="match status" value="1"/>
</dbReference>
<dbReference type="EMBL" id="JAGYPF010000006">
    <property type="protein sequence ID" value="MBS4216213.1"/>
    <property type="molecule type" value="Genomic_DNA"/>
</dbReference>
<dbReference type="Gene3D" id="1.10.260.40">
    <property type="entry name" value="lambda repressor-like DNA-binding domains"/>
    <property type="match status" value="1"/>
</dbReference>
<dbReference type="InterPro" id="IPR028082">
    <property type="entry name" value="Peripla_BP_I"/>
</dbReference>
<evidence type="ECO:0000313" key="6">
    <source>
        <dbReference type="EMBL" id="MBS4216213.1"/>
    </source>
</evidence>
<keyword evidence="7" id="KW-1185">Reference proteome</keyword>
<dbReference type="Gene3D" id="3.40.50.2300">
    <property type="match status" value="2"/>
</dbReference>
<protein>
    <submittedName>
        <fullName evidence="6">LacI family DNA-binding transcriptional regulator</fullName>
    </submittedName>
</protein>
<dbReference type="GO" id="GO:0003700">
    <property type="term" value="F:DNA-binding transcription factor activity"/>
    <property type="evidence" value="ECO:0007669"/>
    <property type="project" value="TreeGrafter"/>
</dbReference>
<dbReference type="Pfam" id="PF00532">
    <property type="entry name" value="Peripla_BP_1"/>
    <property type="match status" value="1"/>
</dbReference>
<dbReference type="InterPro" id="IPR001761">
    <property type="entry name" value="Peripla_BP/Lac1_sug-bd_dom"/>
</dbReference>
<dbReference type="Pfam" id="PF00356">
    <property type="entry name" value="LacI"/>
    <property type="match status" value="1"/>
</dbReference>
<dbReference type="PANTHER" id="PTHR30146">
    <property type="entry name" value="LACI-RELATED TRANSCRIPTIONAL REPRESSOR"/>
    <property type="match status" value="1"/>
</dbReference>
<evidence type="ECO:0000313" key="7">
    <source>
        <dbReference type="Proteomes" id="UP000679749"/>
    </source>
</evidence>
<evidence type="ECO:0000256" key="3">
    <source>
        <dbReference type="ARBA" id="ARBA00023125"/>
    </source>
</evidence>
<dbReference type="InterPro" id="IPR010982">
    <property type="entry name" value="Lambda_DNA-bd_dom_sf"/>
</dbReference>
<dbReference type="SUPFAM" id="SSF47413">
    <property type="entry name" value="lambda repressor-like DNA-binding domains"/>
    <property type="match status" value="1"/>
</dbReference>
<dbReference type="CDD" id="cd01392">
    <property type="entry name" value="HTH_LacI"/>
    <property type="match status" value="1"/>
</dbReference>
<dbReference type="PRINTS" id="PR00036">
    <property type="entry name" value="HTHLACI"/>
</dbReference>
<dbReference type="SMART" id="SM00354">
    <property type="entry name" value="HTH_LACI"/>
    <property type="match status" value="1"/>
</dbReference>
<dbReference type="PROSITE" id="PS00356">
    <property type="entry name" value="HTH_LACI_1"/>
    <property type="match status" value="1"/>
</dbReference>
<evidence type="ECO:0000259" key="5">
    <source>
        <dbReference type="PROSITE" id="PS50932"/>
    </source>
</evidence>
<sequence length="336" mass="37655">MSVTIKDIAKKAGVSITTVSRIMNNKSEGIRKETCEKVLKVIEELNYKPNSIARSMITKKTNTIGLVIPDIRNPFFPELVRGVEDVANNAQYTVFLCNTDSSHRKETDYLTIMKEKNVDGIIFSGPQETQSKEFYQTVQEYEIPVVLLDRGQENRDFGGVYIDNEKAGYLATKHLLELSHRKIGCITGPANIPNSNERFKGYTKALSEFQVPIDDSIIITGNYLMEGGYQAAKTLLKEKDVTAIFAFNDLMAFGVYQAAVELGINIPNDLSVVGFDNLTYNQLLIPKLTTIEQSAYKMGEIAATMLFDQINNKNISKEQVFMEPKLIINGSTKEFS</sequence>
<reference evidence="6" key="1">
    <citation type="submission" date="2021-05" db="EMBL/GenBank/DDBJ databases">
        <title>Novel Bacillus species.</title>
        <authorList>
            <person name="Liu G."/>
        </authorList>
    </citation>
    <scope>NUCLEOTIDE SEQUENCE</scope>
    <source>
        <strain evidence="6">FJAT-49825</strain>
    </source>
</reference>
<dbReference type="AlphaFoldDB" id="A0A942UCL8"/>
<keyword evidence="2" id="KW-0805">Transcription regulation</keyword>
<evidence type="ECO:0000256" key="4">
    <source>
        <dbReference type="ARBA" id="ARBA00023163"/>
    </source>
</evidence>
<dbReference type="InterPro" id="IPR000843">
    <property type="entry name" value="HTH_LacI"/>
</dbReference>
<gene>
    <name evidence="6" type="ORF">KHA99_27695</name>
</gene>
<dbReference type="SUPFAM" id="SSF53822">
    <property type="entry name" value="Periplasmic binding protein-like I"/>
    <property type="match status" value="1"/>
</dbReference>
<evidence type="ECO:0000256" key="2">
    <source>
        <dbReference type="ARBA" id="ARBA00023015"/>
    </source>
</evidence>
<evidence type="ECO:0000256" key="1">
    <source>
        <dbReference type="ARBA" id="ARBA00022491"/>
    </source>
</evidence>
<keyword evidence="3 6" id="KW-0238">DNA-binding</keyword>
<dbReference type="GO" id="GO:0000976">
    <property type="term" value="F:transcription cis-regulatory region binding"/>
    <property type="evidence" value="ECO:0007669"/>
    <property type="project" value="TreeGrafter"/>
</dbReference>
<feature type="domain" description="HTH lacI-type" evidence="5">
    <location>
        <begin position="3"/>
        <end position="58"/>
    </location>
</feature>
<keyword evidence="1" id="KW-0678">Repressor</keyword>